<evidence type="ECO:0000259" key="3">
    <source>
        <dbReference type="Pfam" id="PF01389"/>
    </source>
</evidence>
<dbReference type="EMBL" id="LKAJ02000001">
    <property type="protein sequence ID" value="MCS5710451.1"/>
    <property type="molecule type" value="Genomic_DNA"/>
</dbReference>
<reference evidence="5" key="2">
    <citation type="journal article" date="2016" name="Genome Announc.">
        <title>Draft Genome Sequences of Two Novel Amoeba-Resistant Intranuclear Bacteria, 'Candidatus Berkiella cookevillensis' and 'Candidatus Berkiella aquae'.</title>
        <authorList>
            <person name="Mehari Y.T."/>
            <person name="Arivett B.A."/>
            <person name="Farone A.L."/>
            <person name="Gunderson J.H."/>
            <person name="Farone M.B."/>
        </authorList>
    </citation>
    <scope>NUCLEOTIDE SEQUENCE</scope>
    <source>
        <strain evidence="5">HT99</strain>
    </source>
</reference>
<dbReference type="Proteomes" id="UP000051497">
    <property type="component" value="Unassembled WGS sequence"/>
</dbReference>
<accession>A0A0Q9YVW6</accession>
<evidence type="ECO:0000256" key="1">
    <source>
        <dbReference type="ARBA" id="ARBA00005710"/>
    </source>
</evidence>
<keyword evidence="2" id="KW-0812">Transmembrane</keyword>
<dbReference type="SUPFAM" id="SSF56925">
    <property type="entry name" value="OMPA-like"/>
    <property type="match status" value="1"/>
</dbReference>
<keyword evidence="2" id="KW-0813">Transport</keyword>
<sequence>MKNNIKTNILGILVSSIIPTTYACIPEFMPETPYVSAQIEIAEKPYSDFEARKAQGRVAAGYQWGYDQDTKVGIEGGINFFENAHYTISNQAANDVGSVRRIGLDALAVLDVYVTPVVDFFAKAGPSATFQKFKYNHNGMTSENHKDGLAAKFVLGVGYDVTPNVNAYLAHEFQTSHRHDEMEHSRLPTNNTAIGIRYHFC</sequence>
<evidence type="ECO:0000313" key="5">
    <source>
        <dbReference type="EMBL" id="MCS5710451.1"/>
    </source>
</evidence>
<comment type="similarity">
    <text evidence="1">Belongs to the outer membrane OOP (TC 1.B.6) superfamily. OmpA family.</text>
</comment>
<organism evidence="4">
    <name type="scientific">Candidatus Berkiella aquae</name>
    <dbReference type="NCBI Taxonomy" id="295108"/>
    <lineage>
        <taxon>Bacteria</taxon>
        <taxon>Pseudomonadati</taxon>
        <taxon>Pseudomonadota</taxon>
        <taxon>Gammaproteobacteria</taxon>
        <taxon>Candidatus Berkiellales</taxon>
        <taxon>Candidatus Berkiellaceae</taxon>
        <taxon>Candidatus Berkiella</taxon>
    </lineage>
</organism>
<reference evidence="5" key="3">
    <citation type="submission" date="2021-06" db="EMBL/GenBank/DDBJ databases">
        <title>Genomic Description and Analysis of Intracellular Bacteria, Candidatus Berkiella cookevillensis and Candidatus Berkiella aquae.</title>
        <authorList>
            <person name="Kidane D.T."/>
            <person name="Mehari Y.T."/>
            <person name="Rice F.C."/>
            <person name="Arivett B.A."/>
            <person name="Farone A.L."/>
            <person name="Berk S.G."/>
            <person name="Farone M.B."/>
        </authorList>
    </citation>
    <scope>NUCLEOTIDE SEQUENCE</scope>
    <source>
        <strain evidence="5">HT99</strain>
    </source>
</reference>
<reference evidence="4" key="1">
    <citation type="submission" date="2015-09" db="EMBL/GenBank/DDBJ databases">
        <title>Draft Genome Sequences of Two Novel Amoeba-resistant Intranuclear Bacteria, Candidatus Berkiella cookevillensis and Candidatus Berkiella aquae.</title>
        <authorList>
            <person name="Mehari Y.T."/>
            <person name="Arivett B.A."/>
            <person name="Farone A.L."/>
            <person name="Gunderson J.H."/>
            <person name="Farone M.B."/>
        </authorList>
    </citation>
    <scope>NUCLEOTIDE SEQUENCE [LARGE SCALE GENOMIC DNA]</scope>
    <source>
        <strain evidence="4">HT99</strain>
    </source>
</reference>
<dbReference type="Pfam" id="PF01389">
    <property type="entry name" value="OmpA_membrane"/>
    <property type="match status" value="1"/>
</dbReference>
<evidence type="ECO:0000313" key="4">
    <source>
        <dbReference type="EMBL" id="KRG21858.1"/>
    </source>
</evidence>
<evidence type="ECO:0000313" key="6">
    <source>
        <dbReference type="Proteomes" id="UP000051497"/>
    </source>
</evidence>
<keyword evidence="2" id="KW-0406">Ion transport</keyword>
<dbReference type="EMBL" id="LKAJ01000003">
    <property type="protein sequence ID" value="KRG21858.1"/>
    <property type="molecule type" value="Genomic_DNA"/>
</dbReference>
<comment type="caution">
    <text evidence="4">The sequence shown here is derived from an EMBL/GenBank/DDBJ whole genome shotgun (WGS) entry which is preliminary data.</text>
</comment>
<dbReference type="RefSeq" id="WP_075065680.1">
    <property type="nucleotide sequence ID" value="NZ_LKAJ02000001.1"/>
</dbReference>
<evidence type="ECO:0000256" key="2">
    <source>
        <dbReference type="ARBA" id="ARBA00023114"/>
    </source>
</evidence>
<proteinExistence type="inferred from homology"/>
<dbReference type="OrthoDB" id="1149075at2"/>
<keyword evidence="2" id="KW-0626">Porin</keyword>
<dbReference type="InterPro" id="IPR000498">
    <property type="entry name" value="OmpA-like_TM_dom"/>
</dbReference>
<feature type="domain" description="Outer membrane protein OmpA-like transmembrane" evidence="3">
    <location>
        <begin position="56"/>
        <end position="200"/>
    </location>
</feature>
<dbReference type="InterPro" id="IPR011250">
    <property type="entry name" value="OMP/PagP_B-barrel"/>
</dbReference>
<protein>
    <submittedName>
        <fullName evidence="4">Outer membrane protein A</fullName>
    </submittedName>
    <submittedName>
        <fullName evidence="5">Porin family protein</fullName>
    </submittedName>
</protein>
<dbReference type="STRING" id="295108.HT99x_01051"/>
<dbReference type="AlphaFoldDB" id="A0A0Q9YVW6"/>
<dbReference type="Gene3D" id="2.40.160.20">
    <property type="match status" value="1"/>
</dbReference>
<name>A0A0Q9YVW6_9GAMM</name>
<gene>
    <name evidence="5" type="ORF">HT99x_003340</name>
    <name evidence="4" type="ORF">HT99x_01051</name>
</gene>
<keyword evidence="6" id="KW-1185">Reference proteome</keyword>
<dbReference type="PROSITE" id="PS51257">
    <property type="entry name" value="PROKAR_LIPOPROTEIN"/>
    <property type="match status" value="1"/>
</dbReference>